<feature type="region of interest" description="Disordered" evidence="1">
    <location>
        <begin position="1"/>
        <end position="54"/>
    </location>
</feature>
<dbReference type="Proteomes" id="UP000321523">
    <property type="component" value="Unassembled WGS sequence"/>
</dbReference>
<evidence type="ECO:0000313" key="3">
    <source>
        <dbReference type="Proteomes" id="UP000321523"/>
    </source>
</evidence>
<proteinExistence type="predicted"/>
<feature type="compositionally biased region" description="Basic and acidic residues" evidence="1">
    <location>
        <begin position="7"/>
        <end position="27"/>
    </location>
</feature>
<protein>
    <submittedName>
        <fullName evidence="2">Uncharacterized protein</fullName>
    </submittedName>
</protein>
<sequence length="77" mass="8379">MAGQVEKGPERGIGEGDEAIGFKDGEGAGKPVADFHQGIMGRKRRVDGRRIMPDGGVSVRETLCQILHDTYTHNCNR</sequence>
<dbReference type="EMBL" id="BJYZ01000002">
    <property type="protein sequence ID" value="GEO36207.1"/>
    <property type="molecule type" value="Genomic_DNA"/>
</dbReference>
<evidence type="ECO:0000256" key="1">
    <source>
        <dbReference type="SAM" id="MobiDB-lite"/>
    </source>
</evidence>
<organism evidence="2 3">
    <name type="scientific">Skermanella aerolata</name>
    <dbReference type="NCBI Taxonomy" id="393310"/>
    <lineage>
        <taxon>Bacteria</taxon>
        <taxon>Pseudomonadati</taxon>
        <taxon>Pseudomonadota</taxon>
        <taxon>Alphaproteobacteria</taxon>
        <taxon>Rhodospirillales</taxon>
        <taxon>Azospirillaceae</taxon>
        <taxon>Skermanella</taxon>
    </lineage>
</organism>
<keyword evidence="3" id="KW-1185">Reference proteome</keyword>
<comment type="caution">
    <text evidence="2">The sequence shown here is derived from an EMBL/GenBank/DDBJ whole genome shotgun (WGS) entry which is preliminary data.</text>
</comment>
<accession>A0A512DIB3</accession>
<evidence type="ECO:0000313" key="2">
    <source>
        <dbReference type="EMBL" id="GEO36207.1"/>
    </source>
</evidence>
<name>A0A512DIB3_9PROT</name>
<reference evidence="2 3" key="1">
    <citation type="submission" date="2019-07" db="EMBL/GenBank/DDBJ databases">
        <title>Whole genome shotgun sequence of Skermanella aerolata NBRC 106429.</title>
        <authorList>
            <person name="Hosoyama A."/>
            <person name="Uohara A."/>
            <person name="Ohji S."/>
            <person name="Ichikawa N."/>
        </authorList>
    </citation>
    <scope>NUCLEOTIDE SEQUENCE [LARGE SCALE GENOMIC DNA]</scope>
    <source>
        <strain evidence="2 3">NBRC 106429</strain>
    </source>
</reference>
<dbReference type="AlphaFoldDB" id="A0A512DIB3"/>
<gene>
    <name evidence="2" type="ORF">SAE02_03550</name>
</gene>